<accession>A0A3N6M8T8</accession>
<evidence type="ECO:0000313" key="4">
    <source>
        <dbReference type="Proteomes" id="UP000281431"/>
    </source>
</evidence>
<feature type="compositionally biased region" description="Basic and acidic residues" evidence="1">
    <location>
        <begin position="120"/>
        <end position="130"/>
    </location>
</feature>
<gene>
    <name evidence="3" type="ORF">EA472_12840</name>
</gene>
<dbReference type="AlphaFoldDB" id="A0A3N6M8T8"/>
<evidence type="ECO:0000259" key="2">
    <source>
        <dbReference type="PROSITE" id="PS50076"/>
    </source>
</evidence>
<dbReference type="Gene3D" id="1.10.287.110">
    <property type="entry name" value="DnaJ domain"/>
    <property type="match status" value="1"/>
</dbReference>
<feature type="compositionally biased region" description="Basic and acidic residues" evidence="1">
    <location>
        <begin position="37"/>
        <end position="46"/>
    </location>
</feature>
<feature type="region of interest" description="Disordered" evidence="1">
    <location>
        <begin position="1"/>
        <end position="25"/>
    </location>
</feature>
<comment type="caution">
    <text evidence="3">The sequence shown here is derived from an EMBL/GenBank/DDBJ whole genome shotgun (WGS) entry which is preliminary data.</text>
</comment>
<dbReference type="CDD" id="cd06257">
    <property type="entry name" value="DnaJ"/>
    <property type="match status" value="1"/>
</dbReference>
<evidence type="ECO:0000256" key="1">
    <source>
        <dbReference type="SAM" id="MobiDB-lite"/>
    </source>
</evidence>
<dbReference type="InterPro" id="IPR006626">
    <property type="entry name" value="PbH1"/>
</dbReference>
<feature type="domain" description="J" evidence="2">
    <location>
        <begin position="12"/>
        <end position="78"/>
    </location>
</feature>
<dbReference type="InterPro" id="IPR036869">
    <property type="entry name" value="J_dom_sf"/>
</dbReference>
<dbReference type="InterPro" id="IPR001623">
    <property type="entry name" value="DnaJ_domain"/>
</dbReference>
<reference evidence="3 4" key="1">
    <citation type="submission" date="2018-10" db="EMBL/GenBank/DDBJ databases">
        <title>Natrarchaeobius chitinivorans gen. nov., sp. nov., and Natrarchaeobius haloalkaliphilus sp. nov., alkaliphilic, chitin-utilizing haloarchaea from hypersaline alkaline lakes.</title>
        <authorList>
            <person name="Sorokin D.Y."/>
            <person name="Elcheninov A.G."/>
            <person name="Kostrikina N.A."/>
            <person name="Bale N.J."/>
            <person name="Sinninghe Damste J.S."/>
            <person name="Khijniak T.V."/>
            <person name="Kublanov I.V."/>
            <person name="Toshchakov S.V."/>
        </authorList>
    </citation>
    <scope>NUCLEOTIDE SEQUENCE [LARGE SCALE GENOMIC DNA]</scope>
    <source>
        <strain evidence="3 4">AArcht7</strain>
    </source>
</reference>
<protein>
    <recommendedName>
        <fullName evidence="2">J domain-containing protein</fullName>
    </recommendedName>
</protein>
<sequence length="645" mass="66831">MTDANGSNTDVSAVDVLGVSPSPSEDEILNAFREQARRFHPDRFDPDDVDIADGDDLNADDLFRDVKRARDELVGDVSGASYTYGWRDGTPVTGRETEDPTERKPGEGTEEDNAGGEAEGGDHPNGRDDGEPGTGTGDGPEETTGGGDGEWNTDDTERGSGIDDTVGVNIGEGSEEEFGGGAEETVTVESGVSRRELLTLGGVISGGVILAHGLGLFDSTTDVGSGDDRTEEHVVVTPDDVLQEAADRVVSGGTLELEPGTYAQRVIFTEDVTVTAPEGATLAGGGADTAAVTLGDADVELEGLTIVEFDDGGIHSGVAGGALTLSDVTVEDVGDVGVDLIGERIEIRNLTVRNTVGTGVSLSVPADGTVTIDGVVAQDNEDSGVGAATDGRGIVVEGGEHVAISDAEVVASGNEGIHVVASETGSQNVEITDTFVADSASRSGICIDGSRDSQTVELADVEAVDNDREGIRIGTEHRIATAVLDGVTVADNDDTGLDARVTDDGVITVSGSVFDRNGGAGTTVREGYGVSVRGGTQVVLEETTVTESRLANLRIEGERVDGQSVELRDLDLFGSTRRSGVRFDGGRSEDSIVVERCRADDNGDYGFDLAGETVRIDETNASGNGDGELHLQDIDREDAEIHDSF</sequence>
<feature type="compositionally biased region" description="Acidic residues" evidence="1">
    <location>
        <begin position="47"/>
        <end position="57"/>
    </location>
</feature>
<dbReference type="InterPro" id="IPR012334">
    <property type="entry name" value="Pectin_lyas_fold"/>
</dbReference>
<dbReference type="InterPro" id="IPR011050">
    <property type="entry name" value="Pectin_lyase_fold/virulence"/>
</dbReference>
<feature type="compositionally biased region" description="Gly residues" evidence="1">
    <location>
        <begin position="132"/>
        <end position="149"/>
    </location>
</feature>
<keyword evidence="4" id="KW-1185">Reference proteome</keyword>
<dbReference type="SMART" id="SM00710">
    <property type="entry name" value="PbH1"/>
    <property type="match status" value="11"/>
</dbReference>
<feature type="region of interest" description="Disordered" evidence="1">
    <location>
        <begin position="75"/>
        <end position="186"/>
    </location>
</feature>
<dbReference type="Proteomes" id="UP000281431">
    <property type="component" value="Unassembled WGS sequence"/>
</dbReference>
<proteinExistence type="predicted"/>
<dbReference type="SUPFAM" id="SSF46565">
    <property type="entry name" value="Chaperone J-domain"/>
    <property type="match status" value="1"/>
</dbReference>
<feature type="compositionally biased region" description="Basic and acidic residues" evidence="1">
    <location>
        <begin position="95"/>
        <end position="107"/>
    </location>
</feature>
<dbReference type="EMBL" id="REFZ01000007">
    <property type="protein sequence ID" value="RQH00089.1"/>
    <property type="molecule type" value="Genomic_DNA"/>
</dbReference>
<feature type="compositionally biased region" description="Polar residues" evidence="1">
    <location>
        <begin position="1"/>
        <end position="11"/>
    </location>
</feature>
<dbReference type="PRINTS" id="PR00625">
    <property type="entry name" value="JDOMAIN"/>
</dbReference>
<dbReference type="PROSITE" id="PS50076">
    <property type="entry name" value="DNAJ_2"/>
    <property type="match status" value="1"/>
</dbReference>
<dbReference type="Pfam" id="PF13229">
    <property type="entry name" value="Beta_helix"/>
    <property type="match status" value="1"/>
</dbReference>
<dbReference type="InterPro" id="IPR039448">
    <property type="entry name" value="Beta_helix"/>
</dbReference>
<name>A0A3N6M8T8_NATCH</name>
<evidence type="ECO:0000313" key="3">
    <source>
        <dbReference type="EMBL" id="RQH00089.1"/>
    </source>
</evidence>
<organism evidence="3 4">
    <name type="scientific">Natrarchaeobius chitinivorans</name>
    <dbReference type="NCBI Taxonomy" id="1679083"/>
    <lineage>
        <taxon>Archaea</taxon>
        <taxon>Methanobacteriati</taxon>
        <taxon>Methanobacteriota</taxon>
        <taxon>Stenosarchaea group</taxon>
        <taxon>Halobacteria</taxon>
        <taxon>Halobacteriales</taxon>
        <taxon>Natrialbaceae</taxon>
        <taxon>Natrarchaeobius</taxon>
    </lineage>
</organism>
<dbReference type="Gene3D" id="2.160.20.10">
    <property type="entry name" value="Single-stranded right-handed beta-helix, Pectin lyase-like"/>
    <property type="match status" value="1"/>
</dbReference>
<dbReference type="SUPFAM" id="SSF51126">
    <property type="entry name" value="Pectin lyase-like"/>
    <property type="match status" value="2"/>
</dbReference>
<feature type="region of interest" description="Disordered" evidence="1">
    <location>
        <begin position="37"/>
        <end position="57"/>
    </location>
</feature>